<evidence type="ECO:0000313" key="1">
    <source>
        <dbReference type="EMBL" id="AXA37564.1"/>
    </source>
</evidence>
<dbReference type="AlphaFoldDB" id="A0A2Z4Y8J3"/>
<dbReference type="Proteomes" id="UP000262583">
    <property type="component" value="Chromosome"/>
</dbReference>
<dbReference type="KEGG" id="schv:BRCON_2822"/>
<sequence length="56" mass="6190">MRMRSQVELNWLSGQKHLTASPVIWAQLGTGTKPLSMARFPAVGISLHLMAKAFQP</sequence>
<evidence type="ECO:0000313" key="2">
    <source>
        <dbReference type="Proteomes" id="UP000262583"/>
    </source>
</evidence>
<gene>
    <name evidence="1" type="ORF">BRCON_2822</name>
</gene>
<dbReference type="EMBL" id="CP030759">
    <property type="protein sequence ID" value="AXA37564.1"/>
    <property type="molecule type" value="Genomic_DNA"/>
</dbReference>
<name>A0A2Z4Y8J3_SUMC1</name>
<proteinExistence type="predicted"/>
<protein>
    <submittedName>
        <fullName evidence="1">Uncharacterized protein</fullName>
    </submittedName>
</protein>
<reference evidence="1 2" key="1">
    <citation type="submission" date="2018-05" db="EMBL/GenBank/DDBJ databases">
        <title>A metagenomic window into the 2 km-deep terrestrial subsurface aquifer revealed taxonomically and functionally diverse microbial community comprising novel uncultured bacterial lineages.</title>
        <authorList>
            <person name="Kadnikov V.V."/>
            <person name="Mardanov A.V."/>
            <person name="Beletsky A.V."/>
            <person name="Banks D."/>
            <person name="Pimenov N.V."/>
            <person name="Frank Y.A."/>
            <person name="Karnachuk O.V."/>
            <person name="Ravin N.V."/>
        </authorList>
    </citation>
    <scope>NUCLEOTIDE SEQUENCE [LARGE SCALE GENOMIC DNA]</scope>
    <source>
        <strain evidence="1">BY</strain>
    </source>
</reference>
<accession>A0A2Z4Y8J3</accession>
<organism evidence="1 2">
    <name type="scientific">Sumerlaea chitinivorans</name>
    <dbReference type="NCBI Taxonomy" id="2250252"/>
    <lineage>
        <taxon>Bacteria</taxon>
        <taxon>Candidatus Sumerlaeota</taxon>
        <taxon>Candidatus Sumerlaeia</taxon>
        <taxon>Candidatus Sumerlaeales</taxon>
        <taxon>Candidatus Sumerlaeaceae</taxon>
        <taxon>Candidatus Sumerlaea</taxon>
    </lineage>
</organism>